<proteinExistence type="predicted"/>
<keyword evidence="4" id="KW-1185">Reference proteome</keyword>
<name>A0A061J6W6_TRYRA</name>
<comment type="caution">
    <text evidence="3">The sequence shown here is derived from an EMBL/GenBank/DDBJ whole genome shotgun (WGS) entry which is preliminary data.</text>
</comment>
<feature type="coiled-coil region" evidence="1">
    <location>
        <begin position="79"/>
        <end position="134"/>
    </location>
</feature>
<feature type="coiled-coil region" evidence="1">
    <location>
        <begin position="222"/>
        <end position="249"/>
    </location>
</feature>
<accession>A0A061J6W6</accession>
<reference evidence="3 4" key="1">
    <citation type="submission" date="2013-07" db="EMBL/GenBank/DDBJ databases">
        <authorList>
            <person name="Stoco P.H."/>
            <person name="Wagner G."/>
            <person name="Gerber A."/>
            <person name="Zaha A."/>
            <person name="Thompson C."/>
            <person name="Bartholomeu D.C."/>
            <person name="Luckemeyer D.D."/>
            <person name="Bahia D."/>
            <person name="Loreto E."/>
            <person name="Prestes E.B."/>
            <person name="Lima F.M."/>
            <person name="Rodrigues-Luiz G."/>
            <person name="Vallejo G.A."/>
            <person name="Filho J.F."/>
            <person name="Monteiro K.M."/>
            <person name="Tyler K.M."/>
            <person name="de Almeida L.G."/>
            <person name="Ortiz M.F."/>
            <person name="Siervo M.A."/>
            <person name="de Moraes M.H."/>
            <person name="Cunha O.L."/>
            <person name="Mendonca-Neto R."/>
            <person name="Silva R."/>
            <person name="Teixeira S.M."/>
            <person name="Murta S.M."/>
            <person name="Sincero T.C."/>
            <person name="Mendes T.A."/>
            <person name="Urmenyi T.P."/>
            <person name="Silva V.G."/>
            <person name="da Rocha W.D."/>
            <person name="Andersson B."/>
            <person name="Romanha A.J."/>
            <person name="Steindel M."/>
            <person name="de Vasconcelos A.T."/>
            <person name="Grisard E.C."/>
        </authorList>
    </citation>
    <scope>NUCLEOTIDE SEQUENCE [LARGE SCALE GENOMIC DNA]</scope>
    <source>
        <strain evidence="3 4">SC58</strain>
    </source>
</reference>
<feature type="region of interest" description="Disordered" evidence="2">
    <location>
        <begin position="823"/>
        <end position="847"/>
    </location>
</feature>
<evidence type="ECO:0000313" key="3">
    <source>
        <dbReference type="EMBL" id="ESL11173.1"/>
    </source>
</evidence>
<gene>
    <name evidence="3" type="ORF">TRSC58_01086</name>
</gene>
<feature type="coiled-coil region" evidence="1">
    <location>
        <begin position="587"/>
        <end position="693"/>
    </location>
</feature>
<dbReference type="AlphaFoldDB" id="A0A061J6W6"/>
<feature type="compositionally biased region" description="Polar residues" evidence="2">
    <location>
        <begin position="827"/>
        <end position="840"/>
    </location>
</feature>
<feature type="coiled-coil region" evidence="1">
    <location>
        <begin position="530"/>
        <end position="557"/>
    </location>
</feature>
<feature type="coiled-coil region" evidence="1">
    <location>
        <begin position="292"/>
        <end position="493"/>
    </location>
</feature>
<feature type="coiled-coil region" evidence="1">
    <location>
        <begin position="19"/>
        <end position="47"/>
    </location>
</feature>
<protein>
    <submittedName>
        <fullName evidence="3">Uncharacterized protein</fullName>
    </submittedName>
</protein>
<evidence type="ECO:0000256" key="1">
    <source>
        <dbReference type="SAM" id="Coils"/>
    </source>
</evidence>
<evidence type="ECO:0000313" key="4">
    <source>
        <dbReference type="Proteomes" id="UP000031737"/>
    </source>
</evidence>
<feature type="coiled-coil region" evidence="1">
    <location>
        <begin position="167"/>
        <end position="194"/>
    </location>
</feature>
<dbReference type="Proteomes" id="UP000031737">
    <property type="component" value="Unassembled WGS sequence"/>
</dbReference>
<keyword evidence="1" id="KW-0175">Coiled coil</keyword>
<dbReference type="EMBL" id="AUPL01001086">
    <property type="protein sequence ID" value="ESL11173.1"/>
    <property type="molecule type" value="Genomic_DNA"/>
</dbReference>
<evidence type="ECO:0000256" key="2">
    <source>
        <dbReference type="SAM" id="MobiDB-lite"/>
    </source>
</evidence>
<sequence>MPSKKKSAANDAEKGELLRQAQLRKLAEEQERLHKLETEARQRLEGEWRRALDDECRRQMEIRRAITEWELQLAFEVREQQLRDDLERKDCESRELRAKLNGLQLSVETMMQDRESALRRVAMLNNELELAQMKSVEAEAVFEERIRETCARLREVEGLRDKSVDAYRRLKVECERLKRGNEEIQAKLAAVQAAQVTDPSAIDAQLSQVHPQSTDAETALLLKVLNEEVEKHRETARLLQSELERKGRDDEKGSVLISLLNSQLESSRDECKRLHELSTDRQRELGGVQSLLDDEREKTKKLYRDLDKAYAEATVERRQFTLEIGVHQAQVGELSSTLEKVNAELSELKEQFDAHRAKAAEREQYDFQVNVSLKGEVEQLKKDLNKITEEMRIAGDDAYTKKALLRAEIESLKIRLQKLQENAEKNEREAFETIAVLRATTERLQEEKVTMARTTEEDTRKLRDNLTSVAAARDALQALFDKLKAQKEEVEKDLFEKLLRMTANHDRLHEDLQQARTTYAAREKEFVENSIFLNAEKETLKSTVEELTEKLARRTQEHAHHVQTITEELTALKARTEKQLKAHQSAQQLETERASNAEAEVQALKQRVAELELLLTARRRERDEMEQAMKREIRELQLELNAAKRTIERFECALGDTSYKSLCEANDRMRRDLEQQREKVAVLNDTIASMKVESTVMESYKEKMLADKNERYSRRVQQLETLRQIMNPLFFELRSIVERNGLVGALRRDLDAFDDHVRRARLTTGHEKWHNAPPSPLEKAAATTNANCRASTFENGYPTLPAVDPRRAFQSDDAERCRFVPRKPASTVLQPQEQQQSSIMNELPSIA</sequence>
<organism evidence="3 4">
    <name type="scientific">Trypanosoma rangeli SC58</name>
    <dbReference type="NCBI Taxonomy" id="429131"/>
    <lineage>
        <taxon>Eukaryota</taxon>
        <taxon>Discoba</taxon>
        <taxon>Euglenozoa</taxon>
        <taxon>Kinetoplastea</taxon>
        <taxon>Metakinetoplastina</taxon>
        <taxon>Trypanosomatida</taxon>
        <taxon>Trypanosomatidae</taxon>
        <taxon>Trypanosoma</taxon>
        <taxon>Herpetosoma</taxon>
    </lineage>
</organism>
<dbReference type="OrthoDB" id="248410at2759"/>
<dbReference type="VEuPathDB" id="TriTrypDB:TRSC58_01086"/>